<keyword evidence="1" id="KW-0732">Signal</keyword>
<dbReference type="AlphaFoldDB" id="A0A5S3V2Y2"/>
<reference evidence="4" key="2">
    <citation type="submission" date="2019-06" db="EMBL/GenBank/DDBJ databases">
        <title>Co-occurence of chitin degradation, pigmentation and bioactivity in marine Pseudoalteromonas.</title>
        <authorList>
            <person name="Sonnenschein E.C."/>
            <person name="Bech P.K."/>
        </authorList>
    </citation>
    <scope>NUCLEOTIDE SEQUENCE [LARGE SCALE GENOMIC DNA]</scope>
    <source>
        <strain evidence="4">S3790</strain>
    </source>
</reference>
<dbReference type="OrthoDB" id="8527419at2"/>
<organism evidence="3 4">
    <name type="scientific">Pseudoalteromonas aurantia</name>
    <dbReference type="NCBI Taxonomy" id="43654"/>
    <lineage>
        <taxon>Bacteria</taxon>
        <taxon>Pseudomonadati</taxon>
        <taxon>Pseudomonadota</taxon>
        <taxon>Gammaproteobacteria</taxon>
        <taxon>Alteromonadales</taxon>
        <taxon>Pseudoalteromonadaceae</taxon>
        <taxon>Pseudoalteromonas</taxon>
    </lineage>
</organism>
<accession>A0A5S3V2Y2</accession>
<reference evidence="3 4" key="1">
    <citation type="submission" date="2018-01" db="EMBL/GenBank/DDBJ databases">
        <authorList>
            <person name="Paulsen S."/>
            <person name="Gram L.K."/>
        </authorList>
    </citation>
    <scope>NUCLEOTIDE SEQUENCE [LARGE SCALE GENOMIC DNA]</scope>
    <source>
        <strain evidence="3 4">S3790</strain>
    </source>
</reference>
<feature type="domain" description="Chalcone isomerase" evidence="2">
    <location>
        <begin position="41"/>
        <end position="167"/>
    </location>
</feature>
<evidence type="ECO:0000256" key="1">
    <source>
        <dbReference type="SAM" id="SignalP"/>
    </source>
</evidence>
<sequence>MKVMAFIILLANHIGAAHANTIDNLVSKPMQVGETSRMTYLFWDVYDATLFAPNGNYSADSPFVLKLTYLRDLAGDDIAQRSIEEMRKQGFTDEKKLALWLTNMKRIFPNVNEGTQLLGVRNKAGGSVFYSDNKLLGEITDPGFTKHFFDIWLSEKTSEPEMRKELLAIEDKS</sequence>
<protein>
    <recommendedName>
        <fullName evidence="2">Chalcone isomerase domain-containing protein</fullName>
    </recommendedName>
</protein>
<feature type="signal peptide" evidence="1">
    <location>
        <begin position="1"/>
        <end position="19"/>
    </location>
</feature>
<evidence type="ECO:0000313" key="4">
    <source>
        <dbReference type="Proteomes" id="UP000307217"/>
    </source>
</evidence>
<feature type="chain" id="PRO_5024416283" description="Chalcone isomerase domain-containing protein" evidence="1">
    <location>
        <begin position="20"/>
        <end position="173"/>
    </location>
</feature>
<name>A0A5S3V2Y2_9GAMM</name>
<dbReference type="Pfam" id="PF16036">
    <property type="entry name" value="Chalcone_3"/>
    <property type="match status" value="1"/>
</dbReference>
<gene>
    <name evidence="3" type="ORF">CWC19_17820</name>
</gene>
<proteinExistence type="predicted"/>
<dbReference type="EMBL" id="PNBX01000096">
    <property type="protein sequence ID" value="TMO65067.1"/>
    <property type="molecule type" value="Genomic_DNA"/>
</dbReference>
<dbReference type="InterPro" id="IPR016087">
    <property type="entry name" value="Chalcone_isomerase"/>
</dbReference>
<evidence type="ECO:0000259" key="2">
    <source>
        <dbReference type="Pfam" id="PF16036"/>
    </source>
</evidence>
<evidence type="ECO:0000313" key="3">
    <source>
        <dbReference type="EMBL" id="TMO65067.1"/>
    </source>
</evidence>
<dbReference type="Proteomes" id="UP000307217">
    <property type="component" value="Unassembled WGS sequence"/>
</dbReference>
<dbReference type="RefSeq" id="WP_138593117.1">
    <property type="nucleotide sequence ID" value="NZ_PNBX01000096.1"/>
</dbReference>
<comment type="caution">
    <text evidence="3">The sequence shown here is derived from an EMBL/GenBank/DDBJ whole genome shotgun (WGS) entry which is preliminary data.</text>
</comment>